<evidence type="ECO:0000313" key="2">
    <source>
        <dbReference type="EMBL" id="MPM09475.1"/>
    </source>
</evidence>
<organism evidence="2">
    <name type="scientific">bioreactor metagenome</name>
    <dbReference type="NCBI Taxonomy" id="1076179"/>
    <lineage>
        <taxon>unclassified sequences</taxon>
        <taxon>metagenomes</taxon>
        <taxon>ecological metagenomes</taxon>
    </lineage>
</organism>
<comment type="caution">
    <text evidence="2">The sequence shown here is derived from an EMBL/GenBank/DDBJ whole genome shotgun (WGS) entry which is preliminary data.</text>
</comment>
<name>A0A644X010_9ZZZZ</name>
<feature type="transmembrane region" description="Helical" evidence="1">
    <location>
        <begin position="175"/>
        <end position="202"/>
    </location>
</feature>
<feature type="transmembrane region" description="Helical" evidence="1">
    <location>
        <begin position="64"/>
        <end position="81"/>
    </location>
</feature>
<keyword evidence="1" id="KW-1133">Transmembrane helix</keyword>
<proteinExistence type="predicted"/>
<feature type="transmembrane region" description="Helical" evidence="1">
    <location>
        <begin position="151"/>
        <end position="169"/>
    </location>
</feature>
<protein>
    <submittedName>
        <fullName evidence="2">Uncharacterized protein</fullName>
    </submittedName>
</protein>
<accession>A0A644X010</accession>
<dbReference type="EMBL" id="VSSQ01001574">
    <property type="protein sequence ID" value="MPM09475.1"/>
    <property type="molecule type" value="Genomic_DNA"/>
</dbReference>
<keyword evidence="1" id="KW-0472">Membrane</keyword>
<keyword evidence="1" id="KW-0812">Transmembrane</keyword>
<dbReference type="AlphaFoldDB" id="A0A644X010"/>
<reference evidence="2" key="1">
    <citation type="submission" date="2019-08" db="EMBL/GenBank/DDBJ databases">
        <authorList>
            <person name="Kucharzyk K."/>
            <person name="Murdoch R.W."/>
            <person name="Higgins S."/>
            <person name="Loffler F."/>
        </authorList>
    </citation>
    <scope>NUCLEOTIDE SEQUENCE</scope>
</reference>
<evidence type="ECO:0000256" key="1">
    <source>
        <dbReference type="SAM" id="Phobius"/>
    </source>
</evidence>
<gene>
    <name evidence="2" type="ORF">SDC9_55793</name>
</gene>
<sequence length="232" mass="26481">MTYKYLVVRREIYEKDPSSKINSYRSFSDVAKLFRRPYKIMLGLLLIALIGLASIAIFAPNSPFVWPLLIIIIAIILLSQIPREKYIYNESARANELSEKIQDYEQYVLEVWNILRNHGIDNPDKVQKLKTECETTIKMREDKFAKVNSKIVDMLIGVPLGALIASIIYSDSKAVPSAIGAIILGGLAILGILKLISLINYYSEGYFKDKYLLDAIKELDYFDQPLDQDVHQ</sequence>
<feature type="transmembrane region" description="Helical" evidence="1">
    <location>
        <begin position="40"/>
        <end position="58"/>
    </location>
</feature>